<evidence type="ECO:0000313" key="3">
    <source>
        <dbReference type="EMBL" id="UNK44707.1"/>
    </source>
</evidence>
<evidence type="ECO:0000259" key="1">
    <source>
        <dbReference type="Pfam" id="PF18367"/>
    </source>
</evidence>
<dbReference type="Proteomes" id="UP000829069">
    <property type="component" value="Chromosome"/>
</dbReference>
<dbReference type="InterPro" id="IPR041098">
    <property type="entry name" value="Rv2175c_C"/>
</dbReference>
<gene>
    <name evidence="3" type="ORF">MNQ99_12050</name>
</gene>
<evidence type="ECO:0000259" key="2">
    <source>
        <dbReference type="Pfam" id="PF21531"/>
    </source>
</evidence>
<protein>
    <submittedName>
        <fullName evidence="3">Rv2175c family DNA-binding protein</fullName>
    </submittedName>
</protein>
<dbReference type="Pfam" id="PF18367">
    <property type="entry name" value="Rv2175c_C"/>
    <property type="match status" value="1"/>
</dbReference>
<dbReference type="EMBL" id="CP093326">
    <property type="protein sequence ID" value="UNK44707.1"/>
    <property type="molecule type" value="Genomic_DNA"/>
</dbReference>
<proteinExistence type="predicted"/>
<keyword evidence="4" id="KW-1185">Reference proteome</keyword>
<evidence type="ECO:0000313" key="4">
    <source>
        <dbReference type="Proteomes" id="UP000829069"/>
    </source>
</evidence>
<dbReference type="GO" id="GO:0003677">
    <property type="term" value="F:DNA binding"/>
    <property type="evidence" value="ECO:0007669"/>
    <property type="project" value="UniProtKB-KW"/>
</dbReference>
<feature type="domain" description="Rv2175c C-terminal" evidence="1">
    <location>
        <begin position="62"/>
        <end position="116"/>
    </location>
</feature>
<feature type="domain" description="DNA-binding protein Rv2175c wHTH" evidence="2">
    <location>
        <begin position="10"/>
        <end position="55"/>
    </location>
</feature>
<reference evidence="3 4" key="1">
    <citation type="submission" date="2022-03" db="EMBL/GenBank/DDBJ databases">
        <title>Isotopic signatures of nitrous oxide derived from detoxification processes.</title>
        <authorList>
            <person name="Behrendt U."/>
            <person name="Buchen C."/>
            <person name="Well R."/>
            <person name="Ulrich A."/>
            <person name="Rohe L."/>
            <person name="Kolb S."/>
            <person name="Schloter M."/>
            <person name="Horn M.A."/>
            <person name="Augustin J."/>
        </authorList>
    </citation>
    <scope>NUCLEOTIDE SEQUENCE [LARGE SCALE GENOMIC DNA]</scope>
    <source>
        <strain evidence="3 4">S4-C24</strain>
    </source>
</reference>
<dbReference type="Pfam" id="PF21531">
    <property type="entry name" value="Rv2175c_wHTH"/>
    <property type="match status" value="1"/>
</dbReference>
<sequence>MSELEELIADWLPLPDVAERLDVSVRDVRSLVDERALLAAKVGERQIRSVPEAFLVESGVLESLKGTLAVLADAGFSDEEALRWLFTVDDSLPGRPIDALREGRKTEIRRRAQALGW</sequence>
<organism evidence="3 4">
    <name type="scientific">Arthrobacter sulfonylureivorans</name>
    <dbReference type="NCBI Taxonomy" id="2486855"/>
    <lineage>
        <taxon>Bacteria</taxon>
        <taxon>Bacillati</taxon>
        <taxon>Actinomycetota</taxon>
        <taxon>Actinomycetes</taxon>
        <taxon>Micrococcales</taxon>
        <taxon>Micrococcaceae</taxon>
        <taxon>Arthrobacter</taxon>
    </lineage>
</organism>
<accession>A0ABY3W5K7</accession>
<name>A0ABY3W5K7_9MICC</name>
<keyword evidence="3" id="KW-0238">DNA-binding</keyword>
<dbReference type="InterPro" id="IPR048576">
    <property type="entry name" value="Rv2175c_wHTH"/>
</dbReference>
<dbReference type="RefSeq" id="WP_127514462.1">
    <property type="nucleotide sequence ID" value="NZ_CP093326.1"/>
</dbReference>